<proteinExistence type="predicted"/>
<name>A0A1L7RHV6_9ACTO</name>
<evidence type="ECO:0000313" key="1">
    <source>
        <dbReference type="EMBL" id="CED90289.1"/>
    </source>
</evidence>
<accession>A0A1L7RHV6</accession>
<dbReference type="EMBL" id="LK995470">
    <property type="protein sequence ID" value="CED90289.1"/>
    <property type="molecule type" value="Genomic_DNA"/>
</dbReference>
<dbReference type="RefSeq" id="WP_210578621.1">
    <property type="nucleotide sequence ID" value="NZ_LK995470.1"/>
</dbReference>
<sequence length="84" mass="9063">MTARVSGLSRAARATIAAEGITVRQYVDHHYGPDTARWPGDRCGCTDDRCDGYHHMAGEPCPCVEVLARNAAAATTSREEAMAR</sequence>
<dbReference type="AlphaFoldDB" id="A0A1L7RHV6"/>
<organism evidence="1">
    <name type="scientific">Actinomyces succiniciruminis</name>
    <dbReference type="NCBI Taxonomy" id="1522002"/>
    <lineage>
        <taxon>Bacteria</taxon>
        <taxon>Bacillati</taxon>
        <taxon>Actinomycetota</taxon>
        <taxon>Actinomycetes</taxon>
        <taxon>Actinomycetales</taxon>
        <taxon>Actinomycetaceae</taxon>
        <taxon>Actinomyces</taxon>
    </lineage>
</organism>
<reference evidence="1" key="1">
    <citation type="submission" date="2014-07" db="EMBL/GenBank/DDBJ databases">
        <authorList>
            <person name="Zhang J.E."/>
            <person name="Yang H."/>
            <person name="Guo J."/>
            <person name="Deng Z."/>
            <person name="Luo H."/>
            <person name="Luo M."/>
            <person name="Zhao B."/>
        </authorList>
    </citation>
    <scope>NUCLEOTIDE SEQUENCE</scope>
    <source>
        <strain evidence="1">AM4</strain>
    </source>
</reference>
<gene>
    <name evidence="1" type="ORF">AAM4_0394</name>
</gene>
<protein>
    <submittedName>
        <fullName evidence="1">Uncharacterized protein</fullName>
    </submittedName>
</protein>